<dbReference type="AlphaFoldDB" id="A0A2T7BP76"/>
<dbReference type="PROSITE" id="PS51257">
    <property type="entry name" value="PROKAR_LIPOPROTEIN"/>
    <property type="match status" value="1"/>
</dbReference>
<dbReference type="OrthoDB" id="678327at2"/>
<gene>
    <name evidence="2" type="ORF">DCC81_08370</name>
</gene>
<comment type="caution">
    <text evidence="2">The sequence shown here is derived from an EMBL/GenBank/DDBJ whole genome shotgun (WGS) entry which is preliminary data.</text>
</comment>
<feature type="domain" description="TRASH" evidence="1">
    <location>
        <begin position="54"/>
        <end position="91"/>
    </location>
</feature>
<dbReference type="Gene3D" id="1.10.620.20">
    <property type="entry name" value="Ribonucleotide Reductase, subunit A"/>
    <property type="match status" value="1"/>
</dbReference>
<protein>
    <recommendedName>
        <fullName evidence="1">TRASH domain-containing protein</fullName>
    </recommendedName>
</protein>
<dbReference type="Pfam" id="PF04945">
    <property type="entry name" value="YHS"/>
    <property type="match status" value="1"/>
</dbReference>
<dbReference type="InterPro" id="IPR007029">
    <property type="entry name" value="YHS_dom"/>
</dbReference>
<dbReference type="SMART" id="SM00746">
    <property type="entry name" value="TRASH"/>
    <property type="match status" value="1"/>
</dbReference>
<evidence type="ECO:0000313" key="3">
    <source>
        <dbReference type="Proteomes" id="UP000244450"/>
    </source>
</evidence>
<proteinExistence type="predicted"/>
<dbReference type="RefSeq" id="WP_108686086.1">
    <property type="nucleotide sequence ID" value="NZ_QCYK01000001.1"/>
</dbReference>
<accession>A0A2T7BP76</accession>
<name>A0A2T7BP76_9BACT</name>
<sequence>MKAFTGLLSLLLLAAACNQTTKPAGTNAPAADTAMKATVAAPKFEAALVDNKKDPSCGMPVTAGIEDTLHYKGKVLGFCSQECKDAFAAKPDSFVVVYK</sequence>
<organism evidence="2 3">
    <name type="scientific">Chitinophaga parva</name>
    <dbReference type="NCBI Taxonomy" id="2169414"/>
    <lineage>
        <taxon>Bacteria</taxon>
        <taxon>Pseudomonadati</taxon>
        <taxon>Bacteroidota</taxon>
        <taxon>Chitinophagia</taxon>
        <taxon>Chitinophagales</taxon>
        <taxon>Chitinophagaceae</taxon>
        <taxon>Chitinophaga</taxon>
    </lineage>
</organism>
<evidence type="ECO:0000313" key="2">
    <source>
        <dbReference type="EMBL" id="PUZ29449.1"/>
    </source>
</evidence>
<dbReference type="GO" id="GO:0016491">
    <property type="term" value="F:oxidoreductase activity"/>
    <property type="evidence" value="ECO:0007669"/>
    <property type="project" value="InterPro"/>
</dbReference>
<dbReference type="EMBL" id="QCYK01000001">
    <property type="protein sequence ID" value="PUZ29449.1"/>
    <property type="molecule type" value="Genomic_DNA"/>
</dbReference>
<dbReference type="Proteomes" id="UP000244450">
    <property type="component" value="Unassembled WGS sequence"/>
</dbReference>
<evidence type="ECO:0000259" key="1">
    <source>
        <dbReference type="SMART" id="SM00746"/>
    </source>
</evidence>
<dbReference type="InterPro" id="IPR012348">
    <property type="entry name" value="RNR-like"/>
</dbReference>
<dbReference type="InterPro" id="IPR011017">
    <property type="entry name" value="TRASH_dom"/>
</dbReference>
<keyword evidence="3" id="KW-1185">Reference proteome</keyword>
<reference evidence="2 3" key="1">
    <citation type="submission" date="2018-04" db="EMBL/GenBank/DDBJ databases">
        <title>Chitinophaga fuyangensis sp. nov., isolated from soil in a chemical factory.</title>
        <authorList>
            <person name="Chen K."/>
        </authorList>
    </citation>
    <scope>NUCLEOTIDE SEQUENCE [LARGE SCALE GENOMIC DNA]</scope>
    <source>
        <strain evidence="2 3">LY-1</strain>
    </source>
</reference>